<evidence type="ECO:0000256" key="1">
    <source>
        <dbReference type="SAM" id="Phobius"/>
    </source>
</evidence>
<keyword evidence="1" id="KW-0472">Membrane</keyword>
<accession>A0A6G9QNU6</accession>
<evidence type="ECO:0000313" key="3">
    <source>
        <dbReference type="Proteomes" id="UP000502608"/>
    </source>
</evidence>
<keyword evidence="1" id="KW-0812">Transmembrane</keyword>
<dbReference type="Proteomes" id="UP000502608">
    <property type="component" value="Chromosome"/>
</dbReference>
<keyword evidence="3" id="KW-1185">Reference proteome</keyword>
<keyword evidence="1" id="KW-1133">Transmembrane helix</keyword>
<gene>
    <name evidence="2" type="ORF">HBH39_16180</name>
</gene>
<organism evidence="2 3">
    <name type="scientific">Shewanella aestuarii</name>
    <dbReference type="NCBI Taxonomy" id="1028752"/>
    <lineage>
        <taxon>Bacteria</taxon>
        <taxon>Pseudomonadati</taxon>
        <taxon>Pseudomonadota</taxon>
        <taxon>Gammaproteobacteria</taxon>
        <taxon>Alteromonadales</taxon>
        <taxon>Shewanellaceae</taxon>
        <taxon>Shewanella</taxon>
    </lineage>
</organism>
<evidence type="ECO:0000313" key="2">
    <source>
        <dbReference type="EMBL" id="QIR16270.1"/>
    </source>
</evidence>
<dbReference type="Pfam" id="PF11174">
    <property type="entry name" value="DUF2970"/>
    <property type="match status" value="1"/>
</dbReference>
<dbReference type="KEGG" id="saes:HBH39_16180"/>
<name>A0A6G9QNU6_9GAMM</name>
<dbReference type="AlphaFoldDB" id="A0A6G9QNU6"/>
<proteinExistence type="predicted"/>
<dbReference type="InterPro" id="IPR021344">
    <property type="entry name" value="DUF2970"/>
</dbReference>
<dbReference type="RefSeq" id="WP_167680122.1">
    <property type="nucleotide sequence ID" value="NZ_CP050313.1"/>
</dbReference>
<reference evidence="2 3" key="1">
    <citation type="submission" date="2020-03" db="EMBL/GenBank/DDBJ databases">
        <title>Complete genome sequence of Shewanella sp.</title>
        <authorList>
            <person name="Kim Y.-S."/>
            <person name="Kim S.-J."/>
            <person name="Jung H.-K."/>
            <person name="Kim K.-H."/>
        </authorList>
    </citation>
    <scope>NUCLEOTIDE SEQUENCE [LARGE SCALE GENOMIC DNA]</scope>
    <source>
        <strain evidence="2 3">PN3F2</strain>
    </source>
</reference>
<feature type="transmembrane region" description="Helical" evidence="1">
    <location>
        <begin position="37"/>
        <end position="60"/>
    </location>
</feature>
<dbReference type="EMBL" id="CP050313">
    <property type="protein sequence ID" value="QIR16270.1"/>
    <property type="molecule type" value="Genomic_DNA"/>
</dbReference>
<sequence length="61" mass="6896">MVLSIWRVFSSTVAAFFGVQTEQNRHRDFQQQSPLPFIIMGVILAFVFVIGLLAIVSQVLE</sequence>
<protein>
    <submittedName>
        <fullName evidence="2">DUF2970 domain-containing protein</fullName>
    </submittedName>
</protein>